<evidence type="ECO:0000256" key="5">
    <source>
        <dbReference type="ARBA" id="ARBA00022737"/>
    </source>
</evidence>
<dbReference type="Ensembl" id="ENSCCRT00020051340.1">
    <property type="protein sequence ID" value="ENSCCRP00020047108.1"/>
    <property type="gene ID" value="ENSCCRG00020015856.1"/>
</dbReference>
<dbReference type="GO" id="GO:0035556">
    <property type="term" value="P:intracellular signal transduction"/>
    <property type="evidence" value="ECO:0007669"/>
    <property type="project" value="InterPro"/>
</dbReference>
<feature type="domain" description="SH2" evidence="12">
    <location>
        <begin position="638"/>
        <end position="730"/>
    </location>
</feature>
<dbReference type="Gene3D" id="2.30.29.30">
    <property type="entry name" value="Pleckstrin-homology domain (PH domain)/Phosphotyrosine-binding domain (PTB)"/>
    <property type="match status" value="1"/>
</dbReference>
<evidence type="ECO:0000259" key="12">
    <source>
        <dbReference type="PROSITE" id="PS50001"/>
    </source>
</evidence>
<dbReference type="SUPFAM" id="SSF50044">
    <property type="entry name" value="SH3-domain"/>
    <property type="match status" value="1"/>
</dbReference>
<keyword evidence="2" id="KW-0597">Phosphoprotein</keyword>
<dbReference type="InterPro" id="IPR037832">
    <property type="entry name" value="PH_Vav"/>
</dbReference>
<evidence type="ECO:0000256" key="4">
    <source>
        <dbReference type="ARBA" id="ARBA00022723"/>
    </source>
</evidence>
<keyword evidence="6" id="KW-0863">Zinc-finger</keyword>
<evidence type="ECO:0000259" key="17">
    <source>
        <dbReference type="PROSITE" id="PS50081"/>
    </source>
</evidence>
<dbReference type="InterPro" id="IPR002219">
    <property type="entry name" value="PKC_DAG/PE"/>
</dbReference>
<evidence type="ECO:0000256" key="1">
    <source>
        <dbReference type="ARBA" id="ARBA00022443"/>
    </source>
</evidence>
<evidence type="ECO:0000256" key="10">
    <source>
        <dbReference type="PROSITE-ProRule" id="PRU00191"/>
    </source>
</evidence>
<evidence type="ECO:0000313" key="18">
    <source>
        <dbReference type="Ensembl" id="ENSCCRP00020047108.1"/>
    </source>
</evidence>
<dbReference type="SMART" id="SM00033">
    <property type="entry name" value="CH"/>
    <property type="match status" value="1"/>
</dbReference>
<dbReference type="Gene3D" id="1.10.418.10">
    <property type="entry name" value="Calponin-like domain"/>
    <property type="match status" value="1"/>
</dbReference>
<dbReference type="Proteomes" id="UP000694701">
    <property type="component" value="Unplaced"/>
</dbReference>
<dbReference type="AlphaFoldDB" id="A0A8C2EWG1"/>
<dbReference type="PROSITE" id="PS50001">
    <property type="entry name" value="SH2"/>
    <property type="match status" value="1"/>
</dbReference>
<keyword evidence="9" id="KW-0449">Lipoprotein</keyword>
<dbReference type="PROSITE" id="PS50003">
    <property type="entry name" value="PH_DOMAIN"/>
    <property type="match status" value="1"/>
</dbReference>
<dbReference type="SMART" id="SM00325">
    <property type="entry name" value="RhoGEF"/>
    <property type="match status" value="1"/>
</dbReference>
<dbReference type="Pfam" id="PF22697">
    <property type="entry name" value="SOS1_NGEF_PH"/>
    <property type="match status" value="1"/>
</dbReference>
<name>A0A8C2EWG1_CYPCA</name>
<keyword evidence="8 10" id="KW-0727">SH2 domain</keyword>
<dbReference type="SMART" id="SM00326">
    <property type="entry name" value="SH3"/>
    <property type="match status" value="1"/>
</dbReference>
<evidence type="ECO:0000259" key="15">
    <source>
        <dbReference type="PROSITE" id="PS50010"/>
    </source>
</evidence>
<accession>A0A8C2EWG1</accession>
<sequence length="803" mass="93249">MELWRQCAGWLIQCRVLPENHRVTWDSAQVCDLAHALRDGVLLCQLLNNLLPQSVNLRQINLRPQMSQFLCLKNIRTFLCACQEKFGMRKNELFEAFELFDVRDFAKVIDTLSILSQTPVALQSGFRPFPDEACVGDDDIYTGLSDQIDDTVEEDDDLYDCVEEDENEGDDIYEDLMRTEEPETQQKVEVDKRSCCLQEIRQTEEKYTNTLESILQHFLKPLQPFLQPVDIENIFINIQDLAKTHRSLLHELQESILHLRAENLYQIFIDYKERLLLYGRYCSQVEGATKHLDKITSTKEDVKMKLEECSMRANSGRFSLRDLLMVPMQRVLKYHLLLQELVKHTVDQQEKENLRTALDAMRDLAQCVNEVKRDNEIIRQITTFQLCIENLSLSLALYGRPKIDGEFKICSLEKRSKQDRYGFLFDKALLVCKKRSGESLELKELIELQHYQLRDEPSGEKDSKKWAHTFLLMDLYGQGGYDLYFKTRELKKKWLEQFEMALSNMCPENSTANGHDFQMHCFEDTTSCKACQMLLRGIFYQGYRCSRCKMAAHKECLGRVSACGRNSELSGTLKKVCAYKLLSLPKMEVCVDYYGLPPPPLAFGQPLPLSVGDVVELTRAEVDLQWWEVRGHQTSVHLFAGNMDRAGAKTLLMSRSDGTFLVRQKDAGEFAISLKFNMDTRHIKVTYSEGLYRINEKKAFKGLFELVQYYQENSLRECFKDVDSRLQTPYKQPEQSVSERYHGTAKVRYDFSARDRTELSLREGDTVKIISKKAHNGWWKGEVYGRVGLFPANYVEEEHSDYC</sequence>
<dbReference type="FunFam" id="3.30.60.20:FF:000015">
    <property type="entry name" value="Vav guanine nucleotide exchange factor 1"/>
    <property type="match status" value="1"/>
</dbReference>
<dbReference type="CDD" id="cd01223">
    <property type="entry name" value="PH_Vav"/>
    <property type="match status" value="1"/>
</dbReference>
<evidence type="ECO:0000259" key="16">
    <source>
        <dbReference type="PROSITE" id="PS50021"/>
    </source>
</evidence>
<evidence type="ECO:0000256" key="11">
    <source>
        <dbReference type="PROSITE-ProRule" id="PRU00192"/>
    </source>
</evidence>
<dbReference type="CDD" id="cd00160">
    <property type="entry name" value="RhoGEF"/>
    <property type="match status" value="1"/>
</dbReference>
<keyword evidence="5" id="KW-0677">Repeat</keyword>
<dbReference type="InterPro" id="IPR001849">
    <property type="entry name" value="PH_domain"/>
</dbReference>
<dbReference type="InterPro" id="IPR011993">
    <property type="entry name" value="PH-like_dom_sf"/>
</dbReference>
<dbReference type="SMART" id="SM00109">
    <property type="entry name" value="C1"/>
    <property type="match status" value="1"/>
</dbReference>
<feature type="domain" description="PH" evidence="14">
    <location>
        <begin position="400"/>
        <end position="503"/>
    </location>
</feature>
<feature type="domain" description="DH" evidence="15">
    <location>
        <begin position="192"/>
        <end position="371"/>
    </location>
</feature>
<feature type="domain" description="SH3" evidence="13">
    <location>
        <begin position="740"/>
        <end position="800"/>
    </location>
</feature>
<reference evidence="18" key="1">
    <citation type="submission" date="2025-08" db="UniProtKB">
        <authorList>
            <consortium name="Ensembl"/>
        </authorList>
    </citation>
    <scope>IDENTIFICATION</scope>
</reference>
<organism evidence="18 19">
    <name type="scientific">Cyprinus carpio</name>
    <name type="common">Common carp</name>
    <dbReference type="NCBI Taxonomy" id="7962"/>
    <lineage>
        <taxon>Eukaryota</taxon>
        <taxon>Metazoa</taxon>
        <taxon>Chordata</taxon>
        <taxon>Craniata</taxon>
        <taxon>Vertebrata</taxon>
        <taxon>Euteleostomi</taxon>
        <taxon>Actinopterygii</taxon>
        <taxon>Neopterygii</taxon>
        <taxon>Teleostei</taxon>
        <taxon>Ostariophysi</taxon>
        <taxon>Cypriniformes</taxon>
        <taxon>Cyprinidae</taxon>
        <taxon>Cyprininae</taxon>
        <taxon>Cyprinus</taxon>
    </lineage>
</organism>
<dbReference type="InterPro" id="IPR055251">
    <property type="entry name" value="SOS1_NGEF_PH"/>
</dbReference>
<evidence type="ECO:0000256" key="3">
    <source>
        <dbReference type="ARBA" id="ARBA00022658"/>
    </source>
</evidence>
<evidence type="ECO:0000259" key="13">
    <source>
        <dbReference type="PROSITE" id="PS50002"/>
    </source>
</evidence>
<protein>
    <submittedName>
        <fullName evidence="18">Vav guanine nucleotide exchange factor 1</fullName>
    </submittedName>
</protein>
<dbReference type="SMART" id="SM00252">
    <property type="entry name" value="SH2"/>
    <property type="match status" value="1"/>
</dbReference>
<dbReference type="PROSITE" id="PS50021">
    <property type="entry name" value="CH"/>
    <property type="match status" value="1"/>
</dbReference>
<dbReference type="Pfam" id="PF14604">
    <property type="entry name" value="SH3_9"/>
    <property type="match status" value="1"/>
</dbReference>
<dbReference type="PROSITE" id="PS00741">
    <property type="entry name" value="DH_1"/>
    <property type="match status" value="1"/>
</dbReference>
<evidence type="ECO:0000256" key="2">
    <source>
        <dbReference type="ARBA" id="ARBA00022553"/>
    </source>
</evidence>
<evidence type="ECO:0000256" key="8">
    <source>
        <dbReference type="ARBA" id="ARBA00022999"/>
    </source>
</evidence>
<dbReference type="CDD" id="cd21262">
    <property type="entry name" value="CH_VAV1"/>
    <property type="match status" value="1"/>
</dbReference>
<dbReference type="SMART" id="SM00233">
    <property type="entry name" value="PH"/>
    <property type="match status" value="1"/>
</dbReference>
<dbReference type="SUPFAM" id="SSF48065">
    <property type="entry name" value="DBL homology domain (DH-domain)"/>
    <property type="match status" value="1"/>
</dbReference>
<dbReference type="FunFam" id="1.20.900.10:FF:000009">
    <property type="entry name" value="Vav guanine nucleotide exchange factor 1"/>
    <property type="match status" value="1"/>
</dbReference>
<keyword evidence="1 11" id="KW-0728">SH3 domain</keyword>
<feature type="domain" description="Phorbol-ester/DAG-type" evidence="17">
    <location>
        <begin position="514"/>
        <end position="563"/>
    </location>
</feature>
<evidence type="ECO:0000313" key="19">
    <source>
        <dbReference type="Proteomes" id="UP000694701"/>
    </source>
</evidence>
<dbReference type="SUPFAM" id="SSF47576">
    <property type="entry name" value="Calponin-homology domain, CH-domain"/>
    <property type="match status" value="1"/>
</dbReference>
<dbReference type="InterPro" id="IPR001715">
    <property type="entry name" value="CH_dom"/>
</dbReference>
<dbReference type="PROSITE" id="PS50010">
    <property type="entry name" value="DH_2"/>
    <property type="match status" value="1"/>
</dbReference>
<dbReference type="InterPro" id="IPR035899">
    <property type="entry name" value="DBL_dom_sf"/>
</dbReference>
<dbReference type="FunFam" id="1.10.418.10:FF:000019">
    <property type="entry name" value="Vav guanine nucleotide exchange factor 2"/>
    <property type="match status" value="1"/>
</dbReference>
<evidence type="ECO:0000259" key="14">
    <source>
        <dbReference type="PROSITE" id="PS50003"/>
    </source>
</evidence>
<evidence type="ECO:0000256" key="7">
    <source>
        <dbReference type="ARBA" id="ARBA00022833"/>
    </source>
</evidence>
<dbReference type="InterPro" id="IPR001452">
    <property type="entry name" value="SH3_domain"/>
</dbReference>
<dbReference type="InterPro" id="IPR036028">
    <property type="entry name" value="SH3-like_dom_sf"/>
</dbReference>
<dbReference type="InterPro" id="IPR000219">
    <property type="entry name" value="DH_dom"/>
</dbReference>
<dbReference type="PROSITE" id="PS50002">
    <property type="entry name" value="SH3"/>
    <property type="match status" value="1"/>
</dbReference>
<dbReference type="PANTHER" id="PTHR45818">
    <property type="entry name" value="PROTEIN VAV"/>
    <property type="match status" value="1"/>
</dbReference>
<dbReference type="InterPro" id="IPR022613">
    <property type="entry name" value="CH_CAMSAP_2"/>
</dbReference>
<keyword evidence="3" id="KW-0344">Guanine-nucleotide releasing factor</keyword>
<dbReference type="Pfam" id="PF00130">
    <property type="entry name" value="C1_1"/>
    <property type="match status" value="1"/>
</dbReference>
<dbReference type="PROSITE" id="PS00479">
    <property type="entry name" value="ZF_DAG_PE_1"/>
    <property type="match status" value="1"/>
</dbReference>
<dbReference type="GO" id="GO:0008270">
    <property type="term" value="F:zinc ion binding"/>
    <property type="evidence" value="ECO:0007669"/>
    <property type="project" value="UniProtKB-KW"/>
</dbReference>
<dbReference type="PRINTS" id="PR00452">
    <property type="entry name" value="SH3DOMAIN"/>
</dbReference>
<dbReference type="GO" id="GO:0016477">
    <property type="term" value="P:cell migration"/>
    <property type="evidence" value="ECO:0007669"/>
    <property type="project" value="TreeGrafter"/>
</dbReference>
<dbReference type="PROSITE" id="PS50081">
    <property type="entry name" value="ZF_DAG_PE_2"/>
    <property type="match status" value="1"/>
</dbReference>
<evidence type="ECO:0000256" key="9">
    <source>
        <dbReference type="ARBA" id="ARBA00023288"/>
    </source>
</evidence>
<feature type="domain" description="Calponin-homology (CH)" evidence="16">
    <location>
        <begin position="1"/>
        <end position="119"/>
    </location>
</feature>
<dbReference type="InterPro" id="IPR001331">
    <property type="entry name" value="GDS_CDC24_CS"/>
</dbReference>
<proteinExistence type="predicted"/>
<dbReference type="SUPFAM" id="SSF50729">
    <property type="entry name" value="PH domain-like"/>
    <property type="match status" value="1"/>
</dbReference>
<dbReference type="Pfam" id="PF00621">
    <property type="entry name" value="RhoGEF"/>
    <property type="match status" value="1"/>
</dbReference>
<keyword evidence="4" id="KW-0479">Metal-binding</keyword>
<dbReference type="Pfam" id="PF11971">
    <property type="entry name" value="CAMSAP_CH"/>
    <property type="match status" value="1"/>
</dbReference>
<dbReference type="GO" id="GO:0005085">
    <property type="term" value="F:guanyl-nucleotide exchange factor activity"/>
    <property type="evidence" value="ECO:0007669"/>
    <property type="project" value="UniProtKB-KW"/>
</dbReference>
<keyword evidence="7" id="KW-0862">Zinc</keyword>
<dbReference type="Gene3D" id="2.30.30.40">
    <property type="entry name" value="SH3 Domains"/>
    <property type="match status" value="2"/>
</dbReference>
<dbReference type="InterPro" id="IPR036872">
    <property type="entry name" value="CH_dom_sf"/>
</dbReference>
<dbReference type="InterPro" id="IPR000980">
    <property type="entry name" value="SH2"/>
</dbReference>
<dbReference type="Gene3D" id="1.20.900.10">
    <property type="entry name" value="Dbl homology (DH) domain"/>
    <property type="match status" value="1"/>
</dbReference>
<dbReference type="Gene3D" id="3.30.60.20">
    <property type="match status" value="1"/>
</dbReference>
<dbReference type="GO" id="GO:0005737">
    <property type="term" value="C:cytoplasm"/>
    <property type="evidence" value="ECO:0007669"/>
    <property type="project" value="TreeGrafter"/>
</dbReference>
<dbReference type="InterPro" id="IPR036860">
    <property type="entry name" value="SH2_dom_sf"/>
</dbReference>
<dbReference type="Pfam" id="PF00017">
    <property type="entry name" value="SH2"/>
    <property type="match status" value="1"/>
</dbReference>
<evidence type="ECO:0000256" key="6">
    <source>
        <dbReference type="ARBA" id="ARBA00022771"/>
    </source>
</evidence>
<dbReference type="Gene3D" id="3.30.505.10">
    <property type="entry name" value="SH2 domain"/>
    <property type="match status" value="1"/>
</dbReference>
<dbReference type="SUPFAM" id="SSF55550">
    <property type="entry name" value="SH2 domain"/>
    <property type="match status" value="1"/>
</dbReference>
<dbReference type="PANTHER" id="PTHR45818:SF2">
    <property type="entry name" value="PROTO-ONCOGENE VAV"/>
    <property type="match status" value="1"/>
</dbReference>